<evidence type="ECO:0000256" key="5">
    <source>
        <dbReference type="ARBA" id="ARBA00022525"/>
    </source>
</evidence>
<keyword evidence="7" id="KW-0732">Signal</keyword>
<dbReference type="InterPro" id="IPR006796">
    <property type="entry name" value="Dickkopf_N"/>
</dbReference>
<dbReference type="Pfam" id="PF21481">
    <property type="entry name" value="DIKK1-2-4_C-subdom1"/>
    <property type="match status" value="1"/>
</dbReference>
<proteinExistence type="inferred from homology"/>
<dbReference type="PANTHER" id="PTHR12113">
    <property type="entry name" value="DICKKOPF3-LIKE 3"/>
    <property type="match status" value="1"/>
</dbReference>
<dbReference type="Pfam" id="PF04548">
    <property type="entry name" value="AIG1"/>
    <property type="match status" value="1"/>
</dbReference>
<evidence type="ECO:0000256" key="3">
    <source>
        <dbReference type="ARBA" id="ARBA00010842"/>
    </source>
</evidence>
<dbReference type="SUPFAM" id="SSF52540">
    <property type="entry name" value="P-loop containing nucleoside triphosphate hydrolases"/>
    <property type="match status" value="1"/>
</dbReference>
<dbReference type="GO" id="GO:0090090">
    <property type="term" value="P:negative regulation of canonical Wnt signaling pathway"/>
    <property type="evidence" value="ECO:0007669"/>
    <property type="project" value="TreeGrafter"/>
</dbReference>
<dbReference type="Gene3D" id="3.40.50.300">
    <property type="entry name" value="P-loop containing nucleotide triphosphate hydrolases"/>
    <property type="match status" value="1"/>
</dbReference>
<comment type="similarity">
    <text evidence="2">Belongs to the TRAFAC class TrmE-Era-EngA-EngB-Septin-like GTPase superfamily. AIG1/Toc34/Toc159-like paraseptin GTPase family. IAN subfamily.</text>
</comment>
<keyword evidence="4" id="KW-0217">Developmental protein</keyword>
<evidence type="ECO:0000256" key="7">
    <source>
        <dbReference type="ARBA" id="ARBA00022729"/>
    </source>
</evidence>
<evidence type="ECO:0000256" key="8">
    <source>
        <dbReference type="ARBA" id="ARBA00022741"/>
    </source>
</evidence>
<evidence type="ECO:0000259" key="10">
    <source>
        <dbReference type="Pfam" id="PF04548"/>
    </source>
</evidence>
<dbReference type="Pfam" id="PF04706">
    <property type="entry name" value="Dickkopf_N"/>
    <property type="match status" value="1"/>
</dbReference>
<dbReference type="InterPro" id="IPR048500">
    <property type="entry name" value="DIKK1/2/4_C-subdom1"/>
</dbReference>
<feature type="domain" description="AIG1-type G" evidence="10">
    <location>
        <begin position="243"/>
        <end position="328"/>
    </location>
</feature>
<dbReference type="EMBL" id="CP026244">
    <property type="protein sequence ID" value="AWO97308.1"/>
    <property type="molecule type" value="Genomic_DNA"/>
</dbReference>
<protein>
    <submittedName>
        <fullName evidence="13">Putative GTPase IMAP family member GIMD1</fullName>
    </submittedName>
</protein>
<keyword evidence="8" id="KW-0547">Nucleotide-binding</keyword>
<keyword evidence="14" id="KW-1185">Reference proteome</keyword>
<comment type="similarity">
    <text evidence="3">Belongs to the dickkopf family.</text>
</comment>
<evidence type="ECO:0000256" key="4">
    <source>
        <dbReference type="ARBA" id="ARBA00022473"/>
    </source>
</evidence>
<dbReference type="GO" id="GO:0016055">
    <property type="term" value="P:Wnt signaling pathway"/>
    <property type="evidence" value="ECO:0007669"/>
    <property type="project" value="UniProtKB-KW"/>
</dbReference>
<evidence type="ECO:0000256" key="6">
    <source>
        <dbReference type="ARBA" id="ARBA00022687"/>
    </source>
</evidence>
<sequence>MSDLECSEGSYCHATSKGPAHSRCQTCRRRKRRCHRDSMCCPGNRCSNDICVPDDDSFVSQRIPDADGHLNPLLKRKGWKKRERLEVKGTSGKGQVGDPCLRSSDCSDSLCCARHFWTRICKPVLREGQMDLPPERSHHGNSLVSILSRWNRQRDDNERNVLALNVLLLGDRQSGRSSVGNALIGGHEFQTDACVSGVSVTTECQVLRRNFPGYFRRQGAETDLTLRVIDTPAPPPRPLSVHELCPGGVHVLVLVVRADRSHDNSHLEKYVESLFGPEWRRHAILILTHSDYLEKAGLRPSVYLTQTTDWLEALSSEAAGGVLFLDNSRDWPLIRGRPLRDGVLRLSARNHHRAVKVRTEVSL</sequence>
<evidence type="ECO:0000313" key="14">
    <source>
        <dbReference type="Proteomes" id="UP000246464"/>
    </source>
</evidence>
<evidence type="ECO:0000256" key="1">
    <source>
        <dbReference type="ARBA" id="ARBA00004613"/>
    </source>
</evidence>
<evidence type="ECO:0000256" key="2">
    <source>
        <dbReference type="ARBA" id="ARBA00008535"/>
    </source>
</evidence>
<dbReference type="STRING" id="52904.ENSSMAP00000028440"/>
<dbReference type="InterPro" id="IPR039863">
    <property type="entry name" value="DKK1-4"/>
</dbReference>
<feature type="domain" description="Dickkopf N-terminal cysteine-rich" evidence="11">
    <location>
        <begin position="1"/>
        <end position="52"/>
    </location>
</feature>
<dbReference type="GO" id="GO:0005615">
    <property type="term" value="C:extracellular space"/>
    <property type="evidence" value="ECO:0007669"/>
    <property type="project" value="TreeGrafter"/>
</dbReference>
<evidence type="ECO:0000259" key="12">
    <source>
        <dbReference type="Pfam" id="PF21481"/>
    </source>
</evidence>
<keyword evidence="6" id="KW-0879">Wnt signaling pathway</keyword>
<dbReference type="GO" id="GO:0048019">
    <property type="term" value="F:receptor antagonist activity"/>
    <property type="evidence" value="ECO:0007669"/>
    <property type="project" value="TreeGrafter"/>
</dbReference>
<reference evidence="13 14" key="1">
    <citation type="submission" date="2017-12" db="EMBL/GenBank/DDBJ databases">
        <title>Integrating genomic resources of turbot (Scophthalmus maximus) in depth evaluation of genetic and physical mapping variation across individuals.</title>
        <authorList>
            <person name="Martinez P."/>
        </authorList>
    </citation>
    <scope>NUCLEOTIDE SEQUENCE [LARGE SCALE GENOMIC DNA]</scope>
</reference>
<evidence type="ECO:0000256" key="9">
    <source>
        <dbReference type="ARBA" id="ARBA00023157"/>
    </source>
</evidence>
<dbReference type="Gene3D" id="2.10.80.10">
    <property type="entry name" value="Lipase, subunit A"/>
    <property type="match status" value="1"/>
</dbReference>
<organism evidence="13 14">
    <name type="scientific">Scophthalmus maximus</name>
    <name type="common">Turbot</name>
    <name type="synonym">Psetta maxima</name>
    <dbReference type="NCBI Taxonomy" id="52904"/>
    <lineage>
        <taxon>Eukaryota</taxon>
        <taxon>Metazoa</taxon>
        <taxon>Chordata</taxon>
        <taxon>Craniata</taxon>
        <taxon>Vertebrata</taxon>
        <taxon>Euteleostomi</taxon>
        <taxon>Actinopterygii</taxon>
        <taxon>Neopterygii</taxon>
        <taxon>Teleostei</taxon>
        <taxon>Neoteleostei</taxon>
        <taxon>Acanthomorphata</taxon>
        <taxon>Carangaria</taxon>
        <taxon>Pleuronectiformes</taxon>
        <taxon>Pleuronectoidei</taxon>
        <taxon>Scophthalmidae</taxon>
        <taxon>Scophthalmus</taxon>
    </lineage>
</organism>
<dbReference type="InterPro" id="IPR006703">
    <property type="entry name" value="G_AIG1"/>
</dbReference>
<keyword evidence="5" id="KW-0964">Secreted</keyword>
<gene>
    <name evidence="13" type="ORF">SMAX5B_004425</name>
</gene>
<evidence type="ECO:0000313" key="13">
    <source>
        <dbReference type="EMBL" id="AWO97308.1"/>
    </source>
</evidence>
<accession>A0A2U9B0F8</accession>
<comment type="subcellular location">
    <subcellularLocation>
        <location evidence="1">Secreted</location>
    </subcellularLocation>
</comment>
<dbReference type="PANTHER" id="PTHR12113:SF12">
    <property type="entry name" value="DICKKOPF-RELATED PROTEIN 2"/>
    <property type="match status" value="1"/>
</dbReference>
<feature type="domain" description="Dickkopf-related protein 1/2/4 C-terminal subdomain 1" evidence="12">
    <location>
        <begin position="97"/>
        <end position="125"/>
    </location>
</feature>
<evidence type="ECO:0000259" key="11">
    <source>
        <dbReference type="Pfam" id="PF04706"/>
    </source>
</evidence>
<dbReference type="GO" id="GO:0005525">
    <property type="term" value="F:GTP binding"/>
    <property type="evidence" value="ECO:0007669"/>
    <property type="project" value="InterPro"/>
</dbReference>
<name>A0A2U9B0F8_SCOMX</name>
<keyword evidence="9" id="KW-1015">Disulfide bond</keyword>
<dbReference type="InterPro" id="IPR027417">
    <property type="entry name" value="P-loop_NTPase"/>
</dbReference>
<dbReference type="Proteomes" id="UP000246464">
    <property type="component" value="Chromosome 2"/>
</dbReference>
<dbReference type="GO" id="GO:0039706">
    <property type="term" value="F:co-receptor binding"/>
    <property type="evidence" value="ECO:0007669"/>
    <property type="project" value="TreeGrafter"/>
</dbReference>
<dbReference type="AlphaFoldDB" id="A0A2U9B0F8"/>